<feature type="domain" description="HTH tetR-type" evidence="4">
    <location>
        <begin position="14"/>
        <end position="58"/>
    </location>
</feature>
<dbReference type="SUPFAM" id="SSF48498">
    <property type="entry name" value="Tetracyclin repressor-like, C-terminal domain"/>
    <property type="match status" value="1"/>
</dbReference>
<evidence type="ECO:0000313" key="5">
    <source>
        <dbReference type="EMBL" id="PPK68070.1"/>
    </source>
</evidence>
<dbReference type="OrthoDB" id="9806334at2"/>
<keyword evidence="2" id="KW-0238">DNA-binding</keyword>
<keyword evidence="1" id="KW-0805">Transcription regulation</keyword>
<protein>
    <submittedName>
        <fullName evidence="5">AcrR family transcriptional regulator</fullName>
    </submittedName>
</protein>
<evidence type="ECO:0000259" key="4">
    <source>
        <dbReference type="Pfam" id="PF00440"/>
    </source>
</evidence>
<dbReference type="InterPro" id="IPR036271">
    <property type="entry name" value="Tet_transcr_reg_TetR-rel_C_sf"/>
</dbReference>
<evidence type="ECO:0000313" key="6">
    <source>
        <dbReference type="Proteomes" id="UP000239203"/>
    </source>
</evidence>
<dbReference type="SUPFAM" id="SSF46689">
    <property type="entry name" value="Homeodomain-like"/>
    <property type="match status" value="1"/>
</dbReference>
<dbReference type="Proteomes" id="UP000239203">
    <property type="component" value="Unassembled WGS sequence"/>
</dbReference>
<proteinExistence type="predicted"/>
<accession>A0A2S6GS82</accession>
<evidence type="ECO:0000256" key="3">
    <source>
        <dbReference type="ARBA" id="ARBA00023163"/>
    </source>
</evidence>
<evidence type="ECO:0000256" key="2">
    <source>
        <dbReference type="ARBA" id="ARBA00023125"/>
    </source>
</evidence>
<evidence type="ECO:0000256" key="1">
    <source>
        <dbReference type="ARBA" id="ARBA00023015"/>
    </source>
</evidence>
<comment type="caution">
    <text evidence="5">The sequence shown here is derived from an EMBL/GenBank/DDBJ whole genome shotgun (WGS) entry which is preliminary data.</text>
</comment>
<dbReference type="PANTHER" id="PTHR30055:SF240">
    <property type="entry name" value="HTH-TYPE TRANSCRIPTIONAL REGULATOR ACRR"/>
    <property type="match status" value="1"/>
</dbReference>
<dbReference type="PANTHER" id="PTHR30055">
    <property type="entry name" value="HTH-TYPE TRANSCRIPTIONAL REGULATOR RUTR"/>
    <property type="match status" value="1"/>
</dbReference>
<dbReference type="InterPro" id="IPR001647">
    <property type="entry name" value="HTH_TetR"/>
</dbReference>
<dbReference type="AlphaFoldDB" id="A0A2S6GS82"/>
<dbReference type="Pfam" id="PF00440">
    <property type="entry name" value="TetR_N"/>
    <property type="match status" value="1"/>
</dbReference>
<reference evidence="5 6" key="1">
    <citation type="submission" date="2018-02" db="EMBL/GenBank/DDBJ databases">
        <title>Genomic Encyclopedia of Archaeal and Bacterial Type Strains, Phase II (KMG-II): from individual species to whole genera.</title>
        <authorList>
            <person name="Goeker M."/>
        </authorList>
    </citation>
    <scope>NUCLEOTIDE SEQUENCE [LARGE SCALE GENOMIC DNA]</scope>
    <source>
        <strain evidence="5 6">YU 961-1</strain>
    </source>
</reference>
<gene>
    <name evidence="5" type="ORF">CLV40_106303</name>
</gene>
<dbReference type="InterPro" id="IPR050109">
    <property type="entry name" value="HTH-type_TetR-like_transc_reg"/>
</dbReference>
<organism evidence="5 6">
    <name type="scientific">Actinokineospora auranticolor</name>
    <dbReference type="NCBI Taxonomy" id="155976"/>
    <lineage>
        <taxon>Bacteria</taxon>
        <taxon>Bacillati</taxon>
        <taxon>Actinomycetota</taxon>
        <taxon>Actinomycetes</taxon>
        <taxon>Pseudonocardiales</taxon>
        <taxon>Pseudonocardiaceae</taxon>
        <taxon>Actinokineospora</taxon>
    </lineage>
</organism>
<dbReference type="RefSeq" id="WP_104479334.1">
    <property type="nucleotide sequence ID" value="NZ_CP154825.1"/>
</dbReference>
<keyword evidence="6" id="KW-1185">Reference proteome</keyword>
<dbReference type="InterPro" id="IPR009057">
    <property type="entry name" value="Homeodomain-like_sf"/>
</dbReference>
<dbReference type="Gene3D" id="1.10.10.60">
    <property type="entry name" value="Homeodomain-like"/>
    <property type="match status" value="1"/>
</dbReference>
<dbReference type="Gene3D" id="1.10.357.10">
    <property type="entry name" value="Tetracycline Repressor, domain 2"/>
    <property type="match status" value="1"/>
</dbReference>
<dbReference type="EMBL" id="PTIX01000006">
    <property type="protein sequence ID" value="PPK68070.1"/>
    <property type="molecule type" value="Genomic_DNA"/>
</dbReference>
<name>A0A2S6GS82_9PSEU</name>
<keyword evidence="3" id="KW-0804">Transcription</keyword>
<dbReference type="GO" id="GO:0003700">
    <property type="term" value="F:DNA-binding transcription factor activity"/>
    <property type="evidence" value="ECO:0007669"/>
    <property type="project" value="TreeGrafter"/>
</dbReference>
<sequence>MQVTVTEAARRQQIAEAAVEVVARHGFAGASFAKIVEHAGLSSTRLISYHFRDKSDLMMTTLISAISAVDDRMNERLDGTTDRVDMLRSYIEFLVGMLTTHPDQVRAIREIGANMPEFAPVLRDFRTGRLERQLVQGQREGVFGEFDVRVVARTIANGVDGADGADTDVDAYARELADLFIRSCVG</sequence>
<dbReference type="GO" id="GO:0000976">
    <property type="term" value="F:transcription cis-regulatory region binding"/>
    <property type="evidence" value="ECO:0007669"/>
    <property type="project" value="TreeGrafter"/>
</dbReference>